<evidence type="ECO:0000313" key="1">
    <source>
        <dbReference type="EMBL" id="CAG5094387.1"/>
    </source>
</evidence>
<keyword evidence="2" id="KW-1185">Reference proteome</keyword>
<gene>
    <name evidence="1" type="ORF">OKIOD_LOCUS5068</name>
</gene>
<protein>
    <submittedName>
        <fullName evidence="1">Oidioi.mRNA.OKI2018_I69.XSR.g13510.t1.cds</fullName>
    </submittedName>
</protein>
<reference evidence="1 2" key="1">
    <citation type="submission" date="2021-04" db="EMBL/GenBank/DDBJ databases">
        <authorList>
            <person name="Bliznina A."/>
        </authorList>
    </citation>
    <scope>NUCLEOTIDE SEQUENCE [LARGE SCALE GENOMIC DNA]</scope>
</reference>
<evidence type="ECO:0000313" key="2">
    <source>
        <dbReference type="Proteomes" id="UP001158576"/>
    </source>
</evidence>
<dbReference type="EMBL" id="OU015569">
    <property type="protein sequence ID" value="CAG5094387.1"/>
    <property type="molecule type" value="Genomic_DNA"/>
</dbReference>
<proteinExistence type="predicted"/>
<accession>A0ABN7SBS7</accession>
<sequence length="479" mass="55041">MELSLLKMSQAGVSFTDFPMELQLKILSQVNLAQILTLLKIHPWKDAILDYLTIEARRARKNPSYYPLLDKFRYDAKFVDFFNYNYDELARQNPNLSSWTNREPVAWFLSAHQMLKEASVFDQKKCSIHVLDAASPMHNPVLNTNVVCFTRNKKLCIWRRQNQQMHYIDCTETPVENIWTCKSNIELYASEKYIIYAAISDNGHVQIRAYCTINFNLLWGLQSAKSYNYTTLRIISVDPNGRILICVQRSDEADIEEEGLAADFEDMDTTEATYLFAGPQATDVTEIETVINTEALSQKLYLFGSVFYKLTLEKCARYFGSAVNIKCVKLPFSKMGAGAEEEEVFKQRTLFTIPDDVGLAYLGNEICFWYHDRLEFRISSVDDLRTVVTPVDLRCKSDINVLVNGETITLTGFDQIHAQTFVLKFYRKDDQTKTVSYQRAFLKQSVSPHSVHTSDSAIAILHPSRVYLEVYDYLSPLVG</sequence>
<dbReference type="Proteomes" id="UP001158576">
    <property type="component" value="Chromosome XSR"/>
</dbReference>
<organism evidence="1 2">
    <name type="scientific">Oikopleura dioica</name>
    <name type="common">Tunicate</name>
    <dbReference type="NCBI Taxonomy" id="34765"/>
    <lineage>
        <taxon>Eukaryota</taxon>
        <taxon>Metazoa</taxon>
        <taxon>Chordata</taxon>
        <taxon>Tunicata</taxon>
        <taxon>Appendicularia</taxon>
        <taxon>Copelata</taxon>
        <taxon>Oikopleuridae</taxon>
        <taxon>Oikopleura</taxon>
    </lineage>
</organism>
<name>A0ABN7SBS7_OIKDI</name>